<protein>
    <recommendedName>
        <fullName evidence="7">adenine phosphoribosyltransferase</fullName>
        <ecNumber evidence="7">2.4.2.7</ecNumber>
    </recommendedName>
</protein>
<dbReference type="GO" id="GO:0002055">
    <property type="term" value="F:adenine binding"/>
    <property type="evidence" value="ECO:0007669"/>
    <property type="project" value="TreeGrafter"/>
</dbReference>
<dbReference type="Pfam" id="PF00156">
    <property type="entry name" value="Pribosyltran"/>
    <property type="match status" value="1"/>
</dbReference>
<evidence type="ECO:0000313" key="13">
    <source>
        <dbReference type="EMBL" id="KAH7027650.1"/>
    </source>
</evidence>
<evidence type="ECO:0000256" key="7">
    <source>
        <dbReference type="ARBA" id="ARBA00011893"/>
    </source>
</evidence>
<dbReference type="RefSeq" id="XP_046010449.1">
    <property type="nucleotide sequence ID" value="XM_046160367.1"/>
</dbReference>
<dbReference type="AlphaFoldDB" id="A0A9P8Y4U8"/>
<dbReference type="NCBIfam" id="TIGR01090">
    <property type="entry name" value="apt"/>
    <property type="match status" value="1"/>
</dbReference>
<dbReference type="GO" id="GO:0016208">
    <property type="term" value="F:AMP binding"/>
    <property type="evidence" value="ECO:0007669"/>
    <property type="project" value="TreeGrafter"/>
</dbReference>
<dbReference type="EC" id="2.4.2.7" evidence="7"/>
<comment type="function">
    <text evidence="2">Catalyzes a salvage reaction resulting in the formation of AMP, that is energically less costly than de novo synthesis.</text>
</comment>
<gene>
    <name evidence="13" type="ORF">B0I36DRAFT_375418</name>
</gene>
<evidence type="ECO:0000256" key="5">
    <source>
        <dbReference type="ARBA" id="ARBA00008391"/>
    </source>
</evidence>
<dbReference type="HAMAP" id="MF_00004">
    <property type="entry name" value="Aden_phosphoribosyltr"/>
    <property type="match status" value="1"/>
</dbReference>
<comment type="catalytic activity">
    <reaction evidence="1">
        <text>AMP + diphosphate = 5-phospho-alpha-D-ribose 1-diphosphate + adenine</text>
        <dbReference type="Rhea" id="RHEA:16609"/>
        <dbReference type="ChEBI" id="CHEBI:16708"/>
        <dbReference type="ChEBI" id="CHEBI:33019"/>
        <dbReference type="ChEBI" id="CHEBI:58017"/>
        <dbReference type="ChEBI" id="CHEBI:456215"/>
        <dbReference type="EC" id="2.4.2.7"/>
    </reaction>
</comment>
<dbReference type="PANTHER" id="PTHR32315">
    <property type="entry name" value="ADENINE PHOSPHORIBOSYLTRANSFERASE"/>
    <property type="match status" value="1"/>
</dbReference>
<evidence type="ECO:0000256" key="3">
    <source>
        <dbReference type="ARBA" id="ARBA00004496"/>
    </source>
</evidence>
<dbReference type="GeneID" id="70189913"/>
<evidence type="ECO:0000313" key="14">
    <source>
        <dbReference type="Proteomes" id="UP000756346"/>
    </source>
</evidence>
<evidence type="ECO:0000256" key="2">
    <source>
        <dbReference type="ARBA" id="ARBA00003968"/>
    </source>
</evidence>
<evidence type="ECO:0000256" key="1">
    <source>
        <dbReference type="ARBA" id="ARBA00000868"/>
    </source>
</evidence>
<sequence>MPVLGVEIVVSGQTKKMVIDALGRVPDFPKPGINFIDILPVFQSPTTFSALLDVLEHMIKEQFGSDGPDVLVGLEARGFLFGPSLALRLGASFVPVRKQGKMPGKCLSVSYTKEYGDDVFEIQEGAVKPGQKVLIVDDIIATGGTAIAAAELVEKSQGNLLGFLFMIELSFLKGRDKLGLGPSRKMLTLLEDIE</sequence>
<reference evidence="13" key="1">
    <citation type="journal article" date="2021" name="Nat. Commun.">
        <title>Genetic determinants of endophytism in the Arabidopsis root mycobiome.</title>
        <authorList>
            <person name="Mesny F."/>
            <person name="Miyauchi S."/>
            <person name="Thiergart T."/>
            <person name="Pickel B."/>
            <person name="Atanasova L."/>
            <person name="Karlsson M."/>
            <person name="Huettel B."/>
            <person name="Barry K.W."/>
            <person name="Haridas S."/>
            <person name="Chen C."/>
            <person name="Bauer D."/>
            <person name="Andreopoulos W."/>
            <person name="Pangilinan J."/>
            <person name="LaButti K."/>
            <person name="Riley R."/>
            <person name="Lipzen A."/>
            <person name="Clum A."/>
            <person name="Drula E."/>
            <person name="Henrissat B."/>
            <person name="Kohler A."/>
            <person name="Grigoriev I.V."/>
            <person name="Martin F.M."/>
            <person name="Hacquard S."/>
        </authorList>
    </citation>
    <scope>NUCLEOTIDE SEQUENCE</scope>
    <source>
        <strain evidence="13">MPI-CAGE-CH-0230</strain>
    </source>
</reference>
<evidence type="ECO:0000256" key="4">
    <source>
        <dbReference type="ARBA" id="ARBA00004659"/>
    </source>
</evidence>
<dbReference type="OrthoDB" id="363185at2759"/>
<comment type="caution">
    <text evidence="13">The sequence shown here is derived from an EMBL/GenBank/DDBJ whole genome shotgun (WGS) entry which is preliminary data.</text>
</comment>
<dbReference type="GO" id="GO:0006166">
    <property type="term" value="P:purine ribonucleoside salvage"/>
    <property type="evidence" value="ECO:0007669"/>
    <property type="project" value="UniProtKB-KW"/>
</dbReference>
<evidence type="ECO:0000256" key="6">
    <source>
        <dbReference type="ARBA" id="ARBA00011738"/>
    </source>
</evidence>
<keyword evidence="11" id="KW-0660">Purine salvage</keyword>
<keyword evidence="9 13" id="KW-0328">Glycosyltransferase</keyword>
<evidence type="ECO:0000256" key="9">
    <source>
        <dbReference type="ARBA" id="ARBA00022676"/>
    </source>
</evidence>
<dbReference type="InterPro" id="IPR000836">
    <property type="entry name" value="PRTase_dom"/>
</dbReference>
<dbReference type="EMBL" id="JAGTJQ010000007">
    <property type="protein sequence ID" value="KAH7027650.1"/>
    <property type="molecule type" value="Genomic_DNA"/>
</dbReference>
<proteinExistence type="inferred from homology"/>
<dbReference type="NCBIfam" id="NF002636">
    <property type="entry name" value="PRK02304.1-5"/>
    <property type="match status" value="1"/>
</dbReference>
<keyword evidence="10" id="KW-0808">Transferase</keyword>
<dbReference type="InterPro" id="IPR029057">
    <property type="entry name" value="PRTase-like"/>
</dbReference>
<dbReference type="SUPFAM" id="SSF53271">
    <property type="entry name" value="PRTase-like"/>
    <property type="match status" value="1"/>
</dbReference>
<dbReference type="CDD" id="cd06223">
    <property type="entry name" value="PRTases_typeI"/>
    <property type="match status" value="1"/>
</dbReference>
<name>A0A9P8Y4U8_9PEZI</name>
<dbReference type="PANTHER" id="PTHR32315:SF3">
    <property type="entry name" value="ADENINE PHOSPHORIBOSYLTRANSFERASE"/>
    <property type="match status" value="1"/>
</dbReference>
<keyword evidence="14" id="KW-1185">Reference proteome</keyword>
<comment type="subcellular location">
    <subcellularLocation>
        <location evidence="3">Cytoplasm</location>
    </subcellularLocation>
</comment>
<comment type="subunit">
    <text evidence="6">Homodimer.</text>
</comment>
<dbReference type="InterPro" id="IPR050054">
    <property type="entry name" value="UPRTase/APRTase"/>
</dbReference>
<dbReference type="GO" id="GO:0044209">
    <property type="term" value="P:AMP salvage"/>
    <property type="evidence" value="ECO:0007669"/>
    <property type="project" value="TreeGrafter"/>
</dbReference>
<evidence type="ECO:0000256" key="8">
    <source>
        <dbReference type="ARBA" id="ARBA00022490"/>
    </source>
</evidence>
<organism evidence="13 14">
    <name type="scientific">Microdochium trichocladiopsis</name>
    <dbReference type="NCBI Taxonomy" id="1682393"/>
    <lineage>
        <taxon>Eukaryota</taxon>
        <taxon>Fungi</taxon>
        <taxon>Dikarya</taxon>
        <taxon>Ascomycota</taxon>
        <taxon>Pezizomycotina</taxon>
        <taxon>Sordariomycetes</taxon>
        <taxon>Xylariomycetidae</taxon>
        <taxon>Xylariales</taxon>
        <taxon>Microdochiaceae</taxon>
        <taxon>Microdochium</taxon>
    </lineage>
</organism>
<evidence type="ECO:0000259" key="12">
    <source>
        <dbReference type="Pfam" id="PF00156"/>
    </source>
</evidence>
<evidence type="ECO:0000256" key="11">
    <source>
        <dbReference type="ARBA" id="ARBA00022726"/>
    </source>
</evidence>
<evidence type="ECO:0000256" key="10">
    <source>
        <dbReference type="ARBA" id="ARBA00022679"/>
    </source>
</evidence>
<dbReference type="Gene3D" id="3.40.50.2020">
    <property type="match status" value="1"/>
</dbReference>
<dbReference type="GO" id="GO:0005737">
    <property type="term" value="C:cytoplasm"/>
    <property type="evidence" value="ECO:0007669"/>
    <property type="project" value="UniProtKB-SubCell"/>
</dbReference>
<dbReference type="InterPro" id="IPR005764">
    <property type="entry name" value="Ade_phspho_trans"/>
</dbReference>
<comment type="pathway">
    <text evidence="4">Purine metabolism; AMP biosynthesis via salvage pathway; AMP from adenine: step 1/1.</text>
</comment>
<comment type="similarity">
    <text evidence="5">Belongs to the purine/pyrimidine phosphoribosyltransferase family.</text>
</comment>
<dbReference type="Proteomes" id="UP000756346">
    <property type="component" value="Unassembled WGS sequence"/>
</dbReference>
<keyword evidence="8" id="KW-0963">Cytoplasm</keyword>
<dbReference type="GO" id="GO:0006168">
    <property type="term" value="P:adenine salvage"/>
    <property type="evidence" value="ECO:0007669"/>
    <property type="project" value="InterPro"/>
</dbReference>
<dbReference type="GO" id="GO:0003999">
    <property type="term" value="F:adenine phosphoribosyltransferase activity"/>
    <property type="evidence" value="ECO:0007669"/>
    <property type="project" value="UniProtKB-EC"/>
</dbReference>
<dbReference type="FunFam" id="3.40.50.2020:FF:000004">
    <property type="entry name" value="Adenine phosphoribosyltransferase"/>
    <property type="match status" value="1"/>
</dbReference>
<feature type="domain" description="Phosphoribosyltransferase" evidence="12">
    <location>
        <begin position="51"/>
        <end position="156"/>
    </location>
</feature>
<accession>A0A9P8Y4U8</accession>